<reference evidence="1" key="1">
    <citation type="submission" date="2024-12" db="EMBL/GenBank/DDBJ databases">
        <title>Comparative genomics and development of molecular markers within Purpureocillium lilacinum and among Purpureocillium species.</title>
        <authorList>
            <person name="Yeh Z.-Y."/>
            <person name="Ni N.-T."/>
            <person name="Lo P.-H."/>
            <person name="Mushyakhwo K."/>
            <person name="Lin C.-F."/>
            <person name="Nai Y.-S."/>
        </authorList>
    </citation>
    <scope>NUCLEOTIDE SEQUENCE</scope>
    <source>
        <strain evidence="1">NCHU-NPUST-175</strain>
    </source>
</reference>
<protein>
    <submittedName>
        <fullName evidence="1">Uncharacterized protein</fullName>
    </submittedName>
</protein>
<accession>A0ACC4DD93</accession>
<comment type="caution">
    <text evidence="1">The sequence shown here is derived from an EMBL/GenBank/DDBJ whole genome shotgun (WGS) entry which is preliminary data.</text>
</comment>
<proteinExistence type="predicted"/>
<sequence length="79" mass="8810">MWVRATGGVRAPSFGRVPVDLPWLEERIACLPWRPQKAGDWRPNPLNSMRWQTQVILGGLAAPTRLKHGIDRADSPTPG</sequence>
<name>A0ACC4DD93_PURLI</name>
<keyword evidence="2" id="KW-1185">Reference proteome</keyword>
<evidence type="ECO:0000313" key="1">
    <source>
        <dbReference type="EMBL" id="KAL3954322.1"/>
    </source>
</evidence>
<dbReference type="Proteomes" id="UP001638806">
    <property type="component" value="Unassembled WGS sequence"/>
</dbReference>
<organism evidence="1 2">
    <name type="scientific">Purpureocillium lilacinum</name>
    <name type="common">Paecilomyces lilacinus</name>
    <dbReference type="NCBI Taxonomy" id="33203"/>
    <lineage>
        <taxon>Eukaryota</taxon>
        <taxon>Fungi</taxon>
        <taxon>Dikarya</taxon>
        <taxon>Ascomycota</taxon>
        <taxon>Pezizomycotina</taxon>
        <taxon>Sordariomycetes</taxon>
        <taxon>Hypocreomycetidae</taxon>
        <taxon>Hypocreales</taxon>
        <taxon>Ophiocordycipitaceae</taxon>
        <taxon>Purpureocillium</taxon>
    </lineage>
</organism>
<dbReference type="EMBL" id="JBGNUJ010000011">
    <property type="protein sequence ID" value="KAL3954322.1"/>
    <property type="molecule type" value="Genomic_DNA"/>
</dbReference>
<gene>
    <name evidence="1" type="ORF">ACCO45_012278</name>
</gene>
<evidence type="ECO:0000313" key="2">
    <source>
        <dbReference type="Proteomes" id="UP001638806"/>
    </source>
</evidence>